<reference evidence="1 2" key="1">
    <citation type="submission" date="2024-01" db="EMBL/GenBank/DDBJ databases">
        <title>Genome mining of biosynthetic gene clusters to explore secondary metabolites of Streptomyces sp.</title>
        <authorList>
            <person name="Baig A."/>
            <person name="Ajitkumar Shintre N."/>
            <person name="Kumar H."/>
            <person name="Anbarasu A."/>
            <person name="Ramaiah S."/>
        </authorList>
    </citation>
    <scope>NUCLEOTIDE SEQUENCE [LARGE SCALE GENOMIC DNA]</scope>
    <source>
        <strain evidence="1 2">A57</strain>
    </source>
</reference>
<accession>A0ABV5E5H9</accession>
<organism evidence="1 2">
    <name type="scientific">Streptomyces broussonetiae</name>
    <dbReference type="NCBI Taxonomy" id="2686304"/>
    <lineage>
        <taxon>Bacteria</taxon>
        <taxon>Bacillati</taxon>
        <taxon>Actinomycetota</taxon>
        <taxon>Actinomycetes</taxon>
        <taxon>Kitasatosporales</taxon>
        <taxon>Streptomycetaceae</taxon>
        <taxon>Streptomyces</taxon>
    </lineage>
</organism>
<dbReference type="RefSeq" id="WP_376731071.1">
    <property type="nucleotide sequence ID" value="NZ_JAYMRP010000003.1"/>
</dbReference>
<protein>
    <submittedName>
        <fullName evidence="1">Uncharacterized protein</fullName>
    </submittedName>
</protein>
<proteinExistence type="predicted"/>
<dbReference type="EMBL" id="JAYMRP010000003">
    <property type="protein sequence ID" value="MFB8772089.1"/>
    <property type="molecule type" value="Genomic_DNA"/>
</dbReference>
<gene>
    <name evidence="1" type="ORF">VSS16_04990</name>
</gene>
<evidence type="ECO:0000313" key="2">
    <source>
        <dbReference type="Proteomes" id="UP001585080"/>
    </source>
</evidence>
<name>A0ABV5E5H9_9ACTN</name>
<comment type="caution">
    <text evidence="1">The sequence shown here is derived from an EMBL/GenBank/DDBJ whole genome shotgun (WGS) entry which is preliminary data.</text>
</comment>
<sequence length="89" mass="9059">MSQYTDGYTPRQCSAGLNLWNDMANPPIAFHCEITADASVHTAEAVAAVQAGIAAMKASLQTSFPGEPIDGGGIALTGIKGVPAPQTEG</sequence>
<evidence type="ECO:0000313" key="1">
    <source>
        <dbReference type="EMBL" id="MFB8772089.1"/>
    </source>
</evidence>
<dbReference type="Proteomes" id="UP001585080">
    <property type="component" value="Unassembled WGS sequence"/>
</dbReference>
<keyword evidence="2" id="KW-1185">Reference proteome</keyword>